<organism evidence="11 12">
    <name type="scientific">Flavonifractor plautii</name>
    <name type="common">Fusobacterium plautii</name>
    <dbReference type="NCBI Taxonomy" id="292800"/>
    <lineage>
        <taxon>Bacteria</taxon>
        <taxon>Bacillati</taxon>
        <taxon>Bacillota</taxon>
        <taxon>Clostridia</taxon>
        <taxon>Eubacteriales</taxon>
        <taxon>Oscillospiraceae</taxon>
        <taxon>Flavonifractor</taxon>
    </lineage>
</organism>
<feature type="domain" description="Histidine kinase" evidence="9">
    <location>
        <begin position="52"/>
        <end position="260"/>
    </location>
</feature>
<dbReference type="PRINTS" id="PR00344">
    <property type="entry name" value="BCTRLSENSOR"/>
</dbReference>
<evidence type="ECO:0000256" key="5">
    <source>
        <dbReference type="ARBA" id="ARBA00022741"/>
    </source>
</evidence>
<dbReference type="EMBL" id="WKPR01000006">
    <property type="protein sequence ID" value="MSB19517.1"/>
    <property type="molecule type" value="Genomic_DNA"/>
</dbReference>
<dbReference type="SMART" id="SM00387">
    <property type="entry name" value="HATPase_c"/>
    <property type="match status" value="1"/>
</dbReference>
<keyword evidence="7" id="KW-0067">ATP-binding</keyword>
<dbReference type="Proteomes" id="UP000434475">
    <property type="component" value="Unassembled WGS sequence"/>
</dbReference>
<sequence>MIRHFCLSGGSDFAILTLSYPYNFTEFLRKLWQDWKGGRRHLDEKREDLGPLLVEQFRQQMNNLSAAIQLLTPVVREKAGPQYDPYLAILHQSLYRLIRMVGNLEYLELPEGELPLREGTLDLAGLCRELGEQVSPLTALAGIRFSYEEEIGSLLTHGDGAQLRRLLLNLIANAVRAAGEGGESGLRLARRGGRAVLTVWDNGPGFLPETDERELLQRPGSLGLGLKVARRIAALHGGSIVFEQREERGSRAIVSLPLRPPEPGELLKTPRMGFDGSGGFSDTLIELAGVLPYRAFFPEDVE</sequence>
<evidence type="ECO:0000313" key="10">
    <source>
        <dbReference type="EMBL" id="MSB19517.1"/>
    </source>
</evidence>
<proteinExistence type="predicted"/>
<comment type="catalytic activity">
    <reaction evidence="1">
        <text>ATP + protein L-histidine = ADP + protein N-phospho-L-histidine.</text>
        <dbReference type="EC" id="2.7.13.3"/>
    </reaction>
</comment>
<dbReference type="InterPro" id="IPR050351">
    <property type="entry name" value="BphY/WalK/GraS-like"/>
</dbReference>
<evidence type="ECO:0000256" key="1">
    <source>
        <dbReference type="ARBA" id="ARBA00000085"/>
    </source>
</evidence>
<evidence type="ECO:0000256" key="3">
    <source>
        <dbReference type="ARBA" id="ARBA00012438"/>
    </source>
</evidence>
<dbReference type="GO" id="GO:0030295">
    <property type="term" value="F:protein kinase activator activity"/>
    <property type="evidence" value="ECO:0007669"/>
    <property type="project" value="TreeGrafter"/>
</dbReference>
<dbReference type="Proteomes" id="UP000429811">
    <property type="component" value="Unassembled WGS sequence"/>
</dbReference>
<dbReference type="InterPro" id="IPR005467">
    <property type="entry name" value="His_kinase_dom"/>
</dbReference>
<gene>
    <name evidence="11" type="ORF">GKE90_06565</name>
    <name evidence="10" type="ORF">GKE97_08290</name>
</gene>
<reference evidence="12 13" key="1">
    <citation type="journal article" date="2019" name="Nat. Med.">
        <title>A library of human gut bacterial isolates paired with longitudinal multiomics data enables mechanistic microbiome research.</title>
        <authorList>
            <person name="Poyet M."/>
            <person name="Groussin M."/>
            <person name="Gibbons S.M."/>
            <person name="Avila-Pacheco J."/>
            <person name="Jiang X."/>
            <person name="Kearney S.M."/>
            <person name="Perrotta A.R."/>
            <person name="Berdy B."/>
            <person name="Zhao S."/>
            <person name="Lieberman T.D."/>
            <person name="Swanson P.K."/>
            <person name="Smith M."/>
            <person name="Roesemann S."/>
            <person name="Alexander J.E."/>
            <person name="Rich S.A."/>
            <person name="Livny J."/>
            <person name="Vlamakis H."/>
            <person name="Clish C."/>
            <person name="Bullock K."/>
            <person name="Deik A."/>
            <person name="Scott J."/>
            <person name="Pierce K.A."/>
            <person name="Xavier R.J."/>
            <person name="Alm E.J."/>
        </authorList>
    </citation>
    <scope>NUCLEOTIDE SEQUENCE [LARGE SCALE GENOMIC DNA]</scope>
    <source>
        <strain evidence="10 13">BIOML-A2</strain>
        <strain evidence="11 12">BIOML-A5</strain>
    </source>
</reference>
<dbReference type="CDD" id="cd00075">
    <property type="entry name" value="HATPase"/>
    <property type="match status" value="1"/>
</dbReference>
<dbReference type="Pfam" id="PF02518">
    <property type="entry name" value="HATPase_c"/>
    <property type="match status" value="1"/>
</dbReference>
<dbReference type="InterPro" id="IPR003594">
    <property type="entry name" value="HATPase_dom"/>
</dbReference>
<evidence type="ECO:0000256" key="8">
    <source>
        <dbReference type="ARBA" id="ARBA00023012"/>
    </source>
</evidence>
<comment type="subcellular location">
    <subcellularLocation>
        <location evidence="2">Membrane</location>
    </subcellularLocation>
</comment>
<dbReference type="PANTHER" id="PTHR42878">
    <property type="entry name" value="TWO-COMPONENT HISTIDINE KINASE"/>
    <property type="match status" value="1"/>
</dbReference>
<keyword evidence="4" id="KW-0808">Transferase</keyword>
<keyword evidence="6" id="KW-0418">Kinase</keyword>
<evidence type="ECO:0000313" key="12">
    <source>
        <dbReference type="Proteomes" id="UP000429811"/>
    </source>
</evidence>
<accession>A0A6I2RC40</accession>
<dbReference type="GO" id="GO:0007234">
    <property type="term" value="P:osmosensory signaling via phosphorelay pathway"/>
    <property type="evidence" value="ECO:0007669"/>
    <property type="project" value="TreeGrafter"/>
</dbReference>
<name>A0A6I2RC40_FLAPL</name>
<evidence type="ECO:0000256" key="6">
    <source>
        <dbReference type="ARBA" id="ARBA00022777"/>
    </source>
</evidence>
<dbReference type="Gene3D" id="3.30.565.10">
    <property type="entry name" value="Histidine kinase-like ATPase, C-terminal domain"/>
    <property type="match status" value="1"/>
</dbReference>
<dbReference type="GO" id="GO:0000156">
    <property type="term" value="F:phosphorelay response regulator activity"/>
    <property type="evidence" value="ECO:0007669"/>
    <property type="project" value="TreeGrafter"/>
</dbReference>
<dbReference type="EC" id="2.7.13.3" evidence="3"/>
<evidence type="ECO:0000256" key="2">
    <source>
        <dbReference type="ARBA" id="ARBA00004370"/>
    </source>
</evidence>
<keyword evidence="5" id="KW-0547">Nucleotide-binding</keyword>
<evidence type="ECO:0000259" key="9">
    <source>
        <dbReference type="PROSITE" id="PS50109"/>
    </source>
</evidence>
<dbReference type="SUPFAM" id="SSF55874">
    <property type="entry name" value="ATPase domain of HSP90 chaperone/DNA topoisomerase II/histidine kinase"/>
    <property type="match status" value="1"/>
</dbReference>
<dbReference type="GO" id="GO:0005524">
    <property type="term" value="F:ATP binding"/>
    <property type="evidence" value="ECO:0007669"/>
    <property type="project" value="UniProtKB-KW"/>
</dbReference>
<dbReference type="EMBL" id="WKPO01000007">
    <property type="protein sequence ID" value="MSB48361.1"/>
    <property type="molecule type" value="Genomic_DNA"/>
</dbReference>
<comment type="caution">
    <text evidence="11">The sequence shown here is derived from an EMBL/GenBank/DDBJ whole genome shotgun (WGS) entry which is preliminary data.</text>
</comment>
<dbReference type="GO" id="GO:0004673">
    <property type="term" value="F:protein histidine kinase activity"/>
    <property type="evidence" value="ECO:0007669"/>
    <property type="project" value="UniProtKB-EC"/>
</dbReference>
<evidence type="ECO:0000313" key="11">
    <source>
        <dbReference type="EMBL" id="MSB48361.1"/>
    </source>
</evidence>
<keyword evidence="8" id="KW-0902">Two-component regulatory system</keyword>
<dbReference type="InterPro" id="IPR036890">
    <property type="entry name" value="HATPase_C_sf"/>
</dbReference>
<evidence type="ECO:0000256" key="7">
    <source>
        <dbReference type="ARBA" id="ARBA00022840"/>
    </source>
</evidence>
<dbReference type="AlphaFoldDB" id="A0A6I2RC40"/>
<dbReference type="InterPro" id="IPR004358">
    <property type="entry name" value="Sig_transdc_His_kin-like_C"/>
</dbReference>
<evidence type="ECO:0000256" key="4">
    <source>
        <dbReference type="ARBA" id="ARBA00022679"/>
    </source>
</evidence>
<dbReference type="PANTHER" id="PTHR42878:SF7">
    <property type="entry name" value="SENSOR HISTIDINE KINASE GLRK"/>
    <property type="match status" value="1"/>
</dbReference>
<evidence type="ECO:0000313" key="13">
    <source>
        <dbReference type="Proteomes" id="UP000434475"/>
    </source>
</evidence>
<protein>
    <recommendedName>
        <fullName evidence="3">histidine kinase</fullName>
        <ecNumber evidence="3">2.7.13.3</ecNumber>
    </recommendedName>
</protein>
<dbReference type="PROSITE" id="PS50109">
    <property type="entry name" value="HIS_KIN"/>
    <property type="match status" value="1"/>
</dbReference>